<reference evidence="1 2" key="1">
    <citation type="submission" date="2022-03" db="EMBL/GenBank/DDBJ databases">
        <title>Genomic Encyclopedia of Type Strains, Phase III (KMG-III): the genomes of soil and plant-associated and newly described type strains.</title>
        <authorList>
            <person name="Whitman W."/>
        </authorList>
    </citation>
    <scope>NUCLEOTIDE SEQUENCE [LARGE SCALE GENOMIC DNA]</scope>
    <source>
        <strain evidence="1 2">BSker1</strain>
    </source>
</reference>
<dbReference type="RefSeq" id="WP_253448547.1">
    <property type="nucleotide sequence ID" value="NZ_JALJYF010000002.1"/>
</dbReference>
<evidence type="ECO:0008006" key="3">
    <source>
        <dbReference type="Google" id="ProtNLM"/>
    </source>
</evidence>
<protein>
    <recommendedName>
        <fullName evidence="3">DUF1611 domain-containing protein</fullName>
    </recommendedName>
</protein>
<proteinExistence type="predicted"/>
<dbReference type="Gene3D" id="3.40.50.300">
    <property type="entry name" value="P-loop containing nucleotide triphosphate hydrolases"/>
    <property type="match status" value="1"/>
</dbReference>
<gene>
    <name evidence="1" type="ORF">J2T60_001777</name>
</gene>
<sequence>MMRIQVDKIASVTRNMGLDKRLTLSAQIEAKPGAVIAARVLNDKNSYNILEDVFGRLNQVNSGDVIVGALGHRNALHGYEGIMPQKVSAGDTLQLLNLGGVIGECVSHNPEVGPPFELEVLGQVMVYPEFQSRRGVPARVADHAVAAGAALPDCPVIYVAGTCMNSGKTAAATRLIKGLRQSGLKVAGCKLTGISALRDILEMRDYGAEWVMDFTDAGAVGTDTDNAAALSHHVFSALGRHRPDVIVAETGDGIMGEYGVQSILADPRLKALNGAFIFCANDPVGVAGGVAALRSEFDIPVDVITGPATDNAVGLRFIRDGLGIPAHNARRDGEGLLAHVQSLLSTWPTQRASA</sequence>
<evidence type="ECO:0000313" key="2">
    <source>
        <dbReference type="Proteomes" id="UP001523550"/>
    </source>
</evidence>
<keyword evidence="2" id="KW-1185">Reference proteome</keyword>
<dbReference type="SUPFAM" id="SSF52540">
    <property type="entry name" value="P-loop containing nucleoside triphosphate hydrolases"/>
    <property type="match status" value="1"/>
</dbReference>
<comment type="caution">
    <text evidence="1">The sequence shown here is derived from an EMBL/GenBank/DDBJ whole genome shotgun (WGS) entry which is preliminary data.</text>
</comment>
<dbReference type="InterPro" id="IPR027417">
    <property type="entry name" value="P-loop_NTPase"/>
</dbReference>
<dbReference type="EMBL" id="JALJYF010000002">
    <property type="protein sequence ID" value="MCP1727777.1"/>
    <property type="molecule type" value="Genomic_DNA"/>
</dbReference>
<name>A0ABT1GCV7_9GAMM</name>
<accession>A0ABT1GCV7</accession>
<organism evidence="1 2">
    <name type="scientific">Natronospira proteinivora</name>
    <dbReference type="NCBI Taxonomy" id="1807133"/>
    <lineage>
        <taxon>Bacteria</taxon>
        <taxon>Pseudomonadati</taxon>
        <taxon>Pseudomonadota</taxon>
        <taxon>Gammaproteobacteria</taxon>
        <taxon>Natronospirales</taxon>
        <taxon>Natronospiraceae</taxon>
        <taxon>Natronospira</taxon>
    </lineage>
</organism>
<dbReference type="Proteomes" id="UP001523550">
    <property type="component" value="Unassembled WGS sequence"/>
</dbReference>
<evidence type="ECO:0000313" key="1">
    <source>
        <dbReference type="EMBL" id="MCP1727777.1"/>
    </source>
</evidence>